<organism evidence="1">
    <name type="scientific">uncultured Caudovirales phage</name>
    <dbReference type="NCBI Taxonomy" id="2100421"/>
    <lineage>
        <taxon>Viruses</taxon>
        <taxon>Duplodnaviria</taxon>
        <taxon>Heunggongvirae</taxon>
        <taxon>Uroviricota</taxon>
        <taxon>Caudoviricetes</taxon>
        <taxon>Peduoviridae</taxon>
        <taxon>Maltschvirus</taxon>
        <taxon>Maltschvirus maltsch</taxon>
    </lineage>
</organism>
<proteinExistence type="predicted"/>
<gene>
    <name evidence="1" type="ORF">UFOVP451_36</name>
</gene>
<reference evidence="1" key="1">
    <citation type="submission" date="2020-04" db="EMBL/GenBank/DDBJ databases">
        <authorList>
            <person name="Chiriac C."/>
            <person name="Salcher M."/>
            <person name="Ghai R."/>
            <person name="Kavagutti S V."/>
        </authorList>
    </citation>
    <scope>NUCLEOTIDE SEQUENCE</scope>
</reference>
<sequence>MLKKTCSACGKDRKRAKLVYDESFRAYCLKSHECNENHPNSTTNLIRNSKQAVLFDYDNAVKRFASENTGETVRLLDAPITIRLTSIEQAHFIEQQCKERGQSTSEFIRSLIDNAVNNLPAIEVIKVSEKGDKESDEGDGLTF</sequence>
<name>A0A6J5MCD3_9CAUD</name>
<dbReference type="EMBL" id="LR796409">
    <property type="protein sequence ID" value="CAB4142646.1"/>
    <property type="molecule type" value="Genomic_DNA"/>
</dbReference>
<evidence type="ECO:0000313" key="1">
    <source>
        <dbReference type="EMBL" id="CAB4142646.1"/>
    </source>
</evidence>
<accession>A0A6J5MCD3</accession>
<protein>
    <submittedName>
        <fullName evidence="1">Uncharacterized protein</fullName>
    </submittedName>
</protein>